<evidence type="ECO:0000313" key="4">
    <source>
        <dbReference type="Proteomes" id="UP001190700"/>
    </source>
</evidence>
<dbReference type="GO" id="GO:0003729">
    <property type="term" value="F:mRNA binding"/>
    <property type="evidence" value="ECO:0007669"/>
    <property type="project" value="TreeGrafter"/>
</dbReference>
<accession>A0AAE0GD09</accession>
<evidence type="ECO:0000256" key="1">
    <source>
        <dbReference type="SAM" id="Coils"/>
    </source>
</evidence>
<protein>
    <submittedName>
        <fullName evidence="3">Uncharacterized protein</fullName>
    </submittedName>
</protein>
<dbReference type="InterPro" id="IPR039604">
    <property type="entry name" value="Bfr1"/>
</dbReference>
<feature type="region of interest" description="Disordered" evidence="2">
    <location>
        <begin position="377"/>
        <end position="398"/>
    </location>
</feature>
<proteinExistence type="predicted"/>
<feature type="coiled-coil region" evidence="1">
    <location>
        <begin position="43"/>
        <end position="266"/>
    </location>
</feature>
<evidence type="ECO:0000313" key="3">
    <source>
        <dbReference type="EMBL" id="KAK3275685.1"/>
    </source>
</evidence>
<sequence length="556" mass="62998">MAEVVEETVAEVAASQPADVKAVRKEKVKRLEKPDRGILDEQISKLQNQVDTCQARIQEIKVIIENKKEGRKQIGSGGQLARTRMAELRAQFKAALDEKNAIREELNASDAARDALRNETKAIKDKLSFVRIEQIDEEINKLERKISHTTMALDEERKTLDNIKQLRKSREMVKAYNERLERLQEDDSIRRSIVDRMKSKDLAINEIKAMENQQRAILEEIRMKEDQEVSSIPALANERNESYEIVREAKETIRQLRTEFKAREDEYYQRERECRAQIREEKQARWEMAQAERKERDERRKAYERENAPDPFDDEIRACEQLIGYLSKYVAVPEVVEVASTSSKDFKEFEGMVTIATRRDVDEVYDGQLAGLVGGLGASKKGKKAKKNAKKDSKPELLSHGLDSLGNFALLKIRAPLTQADCAGSMEEVKEKKVHWEEKRVEEKARREREPEVAEVKENGDGPDADADTGDKTDAEEPAAEELEEGEVVEGAPAEEKKEDEAAEEEPKEAAEEEAAEGVEESDEVASGVVEDVIVAVEMKVGEGEETVGVTLKSGE</sequence>
<feature type="compositionally biased region" description="Acidic residues" evidence="2">
    <location>
        <begin position="476"/>
        <end position="488"/>
    </location>
</feature>
<dbReference type="PANTHER" id="PTHR31027">
    <property type="entry name" value="NUCLEAR SEGREGATION PROTEIN BFR1"/>
    <property type="match status" value="1"/>
</dbReference>
<comment type="caution">
    <text evidence="3">The sequence shown here is derived from an EMBL/GenBank/DDBJ whole genome shotgun (WGS) entry which is preliminary data.</text>
</comment>
<feature type="compositionally biased region" description="Basic residues" evidence="2">
    <location>
        <begin position="380"/>
        <end position="389"/>
    </location>
</feature>
<dbReference type="PANTHER" id="PTHR31027:SF2">
    <property type="entry name" value="LEBERCILIN DOMAIN-CONTAINING PROTEIN"/>
    <property type="match status" value="1"/>
</dbReference>
<dbReference type="GO" id="GO:1990904">
    <property type="term" value="C:ribonucleoprotein complex"/>
    <property type="evidence" value="ECO:0007669"/>
    <property type="project" value="TreeGrafter"/>
</dbReference>
<evidence type="ECO:0000256" key="2">
    <source>
        <dbReference type="SAM" id="MobiDB-lite"/>
    </source>
</evidence>
<reference evidence="3 4" key="1">
    <citation type="journal article" date="2015" name="Genome Biol. Evol.">
        <title>Comparative Genomics of a Bacterivorous Green Alga Reveals Evolutionary Causalities and Consequences of Phago-Mixotrophic Mode of Nutrition.</title>
        <authorList>
            <person name="Burns J.A."/>
            <person name="Paasch A."/>
            <person name="Narechania A."/>
            <person name="Kim E."/>
        </authorList>
    </citation>
    <scope>NUCLEOTIDE SEQUENCE [LARGE SCALE GENOMIC DNA]</scope>
    <source>
        <strain evidence="3 4">PLY_AMNH</strain>
    </source>
</reference>
<organism evidence="3 4">
    <name type="scientific">Cymbomonas tetramitiformis</name>
    <dbReference type="NCBI Taxonomy" id="36881"/>
    <lineage>
        <taxon>Eukaryota</taxon>
        <taxon>Viridiplantae</taxon>
        <taxon>Chlorophyta</taxon>
        <taxon>Pyramimonadophyceae</taxon>
        <taxon>Pyramimonadales</taxon>
        <taxon>Pyramimonadaceae</taxon>
        <taxon>Cymbomonas</taxon>
    </lineage>
</organism>
<dbReference type="GO" id="GO:0005783">
    <property type="term" value="C:endoplasmic reticulum"/>
    <property type="evidence" value="ECO:0007669"/>
    <property type="project" value="TreeGrafter"/>
</dbReference>
<feature type="region of interest" description="Disordered" evidence="2">
    <location>
        <begin position="427"/>
        <end position="530"/>
    </location>
</feature>
<keyword evidence="1" id="KW-0175">Coiled coil</keyword>
<dbReference type="Proteomes" id="UP001190700">
    <property type="component" value="Unassembled WGS sequence"/>
</dbReference>
<dbReference type="AlphaFoldDB" id="A0AAE0GD09"/>
<name>A0AAE0GD09_9CHLO</name>
<keyword evidence="4" id="KW-1185">Reference proteome</keyword>
<dbReference type="GO" id="GO:0042175">
    <property type="term" value="C:nuclear outer membrane-endoplasmic reticulum membrane network"/>
    <property type="evidence" value="ECO:0007669"/>
    <property type="project" value="TreeGrafter"/>
</dbReference>
<feature type="compositionally biased region" description="Basic and acidic residues" evidence="2">
    <location>
        <begin position="427"/>
        <end position="460"/>
    </location>
</feature>
<feature type="compositionally biased region" description="Acidic residues" evidence="2">
    <location>
        <begin position="501"/>
        <end position="524"/>
    </location>
</feature>
<gene>
    <name evidence="3" type="ORF">CYMTET_16196</name>
</gene>
<dbReference type="GO" id="GO:0008298">
    <property type="term" value="P:intracellular mRNA localization"/>
    <property type="evidence" value="ECO:0007669"/>
    <property type="project" value="TreeGrafter"/>
</dbReference>
<dbReference type="EMBL" id="LGRX02007073">
    <property type="protein sequence ID" value="KAK3275685.1"/>
    <property type="molecule type" value="Genomic_DNA"/>
</dbReference>